<dbReference type="EMBL" id="JAPEUY010000022">
    <property type="protein sequence ID" value="KAJ4361770.1"/>
    <property type="molecule type" value="Genomic_DNA"/>
</dbReference>
<evidence type="ECO:0000313" key="4">
    <source>
        <dbReference type="EMBL" id="KAJ4361770.1"/>
    </source>
</evidence>
<comment type="caution">
    <text evidence="4">The sequence shown here is derived from an EMBL/GenBank/DDBJ whole genome shotgun (WGS) entry which is preliminary data.</text>
</comment>
<evidence type="ECO:0000313" key="5">
    <source>
        <dbReference type="Proteomes" id="UP001140560"/>
    </source>
</evidence>
<dbReference type="InterPro" id="IPR036779">
    <property type="entry name" value="LysM_dom_sf"/>
</dbReference>
<dbReference type="InterPro" id="IPR018392">
    <property type="entry name" value="LysM"/>
</dbReference>
<sequence length="164" mass="18334">MDSDSERLPQGFTRIGYDADDQTYTFRGPDNRIYESEPGSRYGELWPVGEPRPQRSSAEIEANNAAVKRDTREATRMMLPFALLVFVFMILLFKLINRPLSGDGQVVDCAESSHAVQIRRGDTCWAIAEKYSLGVDELLGLGGDERVDCDRLSVGQKICVPDTL</sequence>
<keyword evidence="2" id="KW-1133">Transmembrane helix</keyword>
<gene>
    <name evidence="4" type="ORF">N0V83_010710</name>
</gene>
<dbReference type="CDD" id="cd00118">
    <property type="entry name" value="LysM"/>
    <property type="match status" value="1"/>
</dbReference>
<keyword evidence="5" id="KW-1185">Reference proteome</keyword>
<evidence type="ECO:0000256" key="1">
    <source>
        <dbReference type="SAM" id="MobiDB-lite"/>
    </source>
</evidence>
<dbReference type="SUPFAM" id="SSF54106">
    <property type="entry name" value="LysM domain"/>
    <property type="match status" value="1"/>
</dbReference>
<proteinExistence type="predicted"/>
<protein>
    <recommendedName>
        <fullName evidence="3">LysM domain-containing protein</fullName>
    </recommendedName>
</protein>
<dbReference type="OrthoDB" id="2107166at2759"/>
<dbReference type="AlphaFoldDB" id="A0A9W9CH09"/>
<accession>A0A9W9CH09</accession>
<evidence type="ECO:0000259" key="3">
    <source>
        <dbReference type="PROSITE" id="PS51782"/>
    </source>
</evidence>
<name>A0A9W9CH09_9PLEO</name>
<dbReference type="PROSITE" id="PS51782">
    <property type="entry name" value="LYSM"/>
    <property type="match status" value="1"/>
</dbReference>
<feature type="domain" description="LysM" evidence="3">
    <location>
        <begin position="114"/>
        <end position="160"/>
    </location>
</feature>
<dbReference type="Proteomes" id="UP001140560">
    <property type="component" value="Unassembled WGS sequence"/>
</dbReference>
<dbReference type="SMART" id="SM00257">
    <property type="entry name" value="LysM"/>
    <property type="match status" value="1"/>
</dbReference>
<dbReference type="Gene3D" id="3.10.350.10">
    <property type="entry name" value="LysM domain"/>
    <property type="match status" value="1"/>
</dbReference>
<organism evidence="4 5">
    <name type="scientific">Neocucurbitaria cava</name>
    <dbReference type="NCBI Taxonomy" id="798079"/>
    <lineage>
        <taxon>Eukaryota</taxon>
        <taxon>Fungi</taxon>
        <taxon>Dikarya</taxon>
        <taxon>Ascomycota</taxon>
        <taxon>Pezizomycotina</taxon>
        <taxon>Dothideomycetes</taxon>
        <taxon>Pleosporomycetidae</taxon>
        <taxon>Pleosporales</taxon>
        <taxon>Pleosporineae</taxon>
        <taxon>Cucurbitariaceae</taxon>
        <taxon>Neocucurbitaria</taxon>
    </lineage>
</organism>
<feature type="transmembrane region" description="Helical" evidence="2">
    <location>
        <begin position="78"/>
        <end position="96"/>
    </location>
</feature>
<reference evidence="4" key="1">
    <citation type="submission" date="2022-10" db="EMBL/GenBank/DDBJ databases">
        <title>Tapping the CABI collections for fungal endophytes: first genome assemblies for Collariella, Neodidymelliopsis, Ascochyta clinopodiicola, Didymella pomorum, Didymosphaeria variabile, Neocosmospora piperis and Neocucurbitaria cava.</title>
        <authorList>
            <person name="Hill R."/>
        </authorList>
    </citation>
    <scope>NUCLEOTIDE SEQUENCE</scope>
    <source>
        <strain evidence="4">IMI 356814</strain>
    </source>
</reference>
<keyword evidence="2" id="KW-0812">Transmembrane</keyword>
<dbReference type="Pfam" id="PF01476">
    <property type="entry name" value="LysM"/>
    <property type="match status" value="1"/>
</dbReference>
<keyword evidence="2" id="KW-0472">Membrane</keyword>
<evidence type="ECO:0000256" key="2">
    <source>
        <dbReference type="SAM" id="Phobius"/>
    </source>
</evidence>
<feature type="region of interest" description="Disordered" evidence="1">
    <location>
        <begin position="1"/>
        <end position="30"/>
    </location>
</feature>